<dbReference type="EMBL" id="CP000916">
    <property type="protein sequence ID" value="ACM23471.1"/>
    <property type="molecule type" value="Genomic_DNA"/>
</dbReference>
<keyword evidence="3" id="KW-0131">Cell cycle</keyword>
<keyword evidence="4" id="KW-1185">Reference proteome</keyword>
<evidence type="ECO:0000259" key="2">
    <source>
        <dbReference type="SMART" id="SM00842"/>
    </source>
</evidence>
<sequence>MIFALDVGTRKIAGLLAIEEKGVIRIVDSELIEHRSRTMFDGQVHDVMGVAETVEEVKRRLEERNELKLEEVAVALAGRFLKTKIGEAERDLSKLGHITREDVMKLEIEAVSNAQSDVEEDFFCVGYSVVEYRLDDMWMKKLEGHRGGRAYVKVVSAFLPVHVVDSLMRVLETVGLTPMHVTLEPIAAMDLAVPEDLRYLNIALIDVGAGTSDIAISREGTVVAYGMIPLAGDEITEAIGKSFLLDFQTAEHVKRSVFTTGKMKVKNVLDREIDLTREEVESAIKPVVDQITSEISSTVMELNGEPPSVVMVVGGGAKVPGFVEALAEKLNLPSDRVSLKSVESTGVVEDITGKVRGSEYITPAGIAYSAMRNRGSVFSQVVVNGIPVRLIGAAGKYSVMQVLIQAGYRFSSLVGGDTISVVVNGKTILRPRRRTSVRILVNGQEASLSSKVKHGDRIDVHIEEKTVTLRVKDVAKPVRVKLPSGEIEEIYPEILKNNSPASPEEPLGEEDVISFPEKMKVNEIRKKLSYGKVTVVVNGEEKRVCVVDFDLLREGQVLKDDEEVSLGSELVVVEKGKKSLEEALEVPHITVSFNGVLKRIPLKIIHRTGETVEMKDFKPMVIDLLKDVKLDGLKDYELLRNGKKAMFTDPLEDGDVIEFRIKK</sequence>
<evidence type="ECO:0000313" key="3">
    <source>
        <dbReference type="EMBL" id="ACM23471.1"/>
    </source>
</evidence>
<dbReference type="InterPro" id="IPR050696">
    <property type="entry name" value="FtsA/MreB"/>
</dbReference>
<evidence type="ECO:0000313" key="4">
    <source>
        <dbReference type="Proteomes" id="UP000000445"/>
    </source>
</evidence>
<dbReference type="GO" id="GO:0051301">
    <property type="term" value="P:cell division"/>
    <property type="evidence" value="ECO:0007669"/>
    <property type="project" value="UniProtKB-KW"/>
</dbReference>
<dbReference type="SMART" id="SM00842">
    <property type="entry name" value="FtsA"/>
    <property type="match status" value="1"/>
</dbReference>
<keyword evidence="3" id="KW-0132">Cell division</keyword>
<dbReference type="PANTHER" id="PTHR32432:SF3">
    <property type="entry name" value="ETHANOLAMINE UTILIZATION PROTEIN EUTJ"/>
    <property type="match status" value="1"/>
</dbReference>
<dbReference type="Pfam" id="PF14450">
    <property type="entry name" value="FtsA"/>
    <property type="match status" value="1"/>
</dbReference>
<dbReference type="Gene3D" id="3.30.1490.300">
    <property type="match status" value="1"/>
</dbReference>
<dbReference type="PANTHER" id="PTHR32432">
    <property type="entry name" value="CELL DIVISION PROTEIN FTSA-RELATED"/>
    <property type="match status" value="1"/>
</dbReference>
<gene>
    <name evidence="3" type="ordered locus">CTN_1295</name>
</gene>
<accession>B9K938</accession>
<dbReference type="InterPro" id="IPR003494">
    <property type="entry name" value="SHS2_FtsA"/>
</dbReference>
<dbReference type="RefSeq" id="WP_015919770.1">
    <property type="nucleotide sequence ID" value="NC_011978.1"/>
</dbReference>
<dbReference type="InterPro" id="IPR043129">
    <property type="entry name" value="ATPase_NBD"/>
</dbReference>
<proteinExistence type="predicted"/>
<reference evidence="3 4" key="1">
    <citation type="journal article" date="2009" name="Biosci. Biotechnol. Biochem.">
        <title>WeGAS: a web-based microbial genome annotation system.</title>
        <authorList>
            <person name="Lee D."/>
            <person name="Seo H."/>
            <person name="Park C."/>
            <person name="Park K."/>
        </authorList>
    </citation>
    <scope>NUCLEOTIDE SEQUENCE [LARGE SCALE GENOMIC DNA]</scope>
    <source>
        <strain evidence="4">ATCC 49049 / DSM 4359 / NBRC 107923 / NS-E</strain>
    </source>
</reference>
<dbReference type="eggNOG" id="COG0849">
    <property type="taxonomic scope" value="Bacteria"/>
</dbReference>
<dbReference type="Gene3D" id="3.30.420.40">
    <property type="match status" value="2"/>
</dbReference>
<name>B9K938_THENN</name>
<keyword evidence="1" id="KW-0694">RNA-binding</keyword>
<protein>
    <submittedName>
        <fullName evidence="3">Cell division protein FtsA</fullName>
    </submittedName>
</protein>
<dbReference type="Proteomes" id="UP000000445">
    <property type="component" value="Chromosome"/>
</dbReference>
<dbReference type="HOGENOM" id="CLU_010661_1_0_0"/>
<dbReference type="SUPFAM" id="SSF53067">
    <property type="entry name" value="Actin-like ATPase domain"/>
    <property type="match status" value="2"/>
</dbReference>
<evidence type="ECO:0000256" key="1">
    <source>
        <dbReference type="PROSITE-ProRule" id="PRU00182"/>
    </source>
</evidence>
<organism evidence="3 4">
    <name type="scientific">Thermotoga neapolitana (strain ATCC 49049 / DSM 4359 / NBRC 107923 / NS-E)</name>
    <dbReference type="NCBI Taxonomy" id="309803"/>
    <lineage>
        <taxon>Bacteria</taxon>
        <taxon>Thermotogati</taxon>
        <taxon>Thermotogota</taxon>
        <taxon>Thermotogae</taxon>
        <taxon>Thermotogales</taxon>
        <taxon>Thermotogaceae</taxon>
        <taxon>Thermotoga</taxon>
    </lineage>
</organism>
<dbReference type="KEGG" id="tna:CTN_1295"/>
<feature type="domain" description="SHS2" evidence="2">
    <location>
        <begin position="2"/>
        <end position="192"/>
    </location>
</feature>
<dbReference type="GO" id="GO:0003723">
    <property type="term" value="F:RNA binding"/>
    <property type="evidence" value="ECO:0007669"/>
    <property type="project" value="UniProtKB-KW"/>
</dbReference>
<dbReference type="AlphaFoldDB" id="B9K938"/>
<dbReference type="CDD" id="cd24004">
    <property type="entry name" value="ASKHA_NBD_PilM-like"/>
    <property type="match status" value="1"/>
</dbReference>
<dbReference type="PROSITE" id="PS50889">
    <property type="entry name" value="S4"/>
    <property type="match status" value="1"/>
</dbReference>
<dbReference type="STRING" id="309803.CTN_1295"/>